<evidence type="ECO:0000313" key="4">
    <source>
        <dbReference type="Proteomes" id="UP000828924"/>
    </source>
</evidence>
<dbReference type="Pfam" id="PF19609">
    <property type="entry name" value="DUF6114"/>
    <property type="match status" value="1"/>
</dbReference>
<evidence type="ECO:0000313" key="3">
    <source>
        <dbReference type="EMBL" id="UNM14864.1"/>
    </source>
</evidence>
<evidence type="ECO:0000256" key="1">
    <source>
        <dbReference type="SAM" id="MobiDB-lite"/>
    </source>
</evidence>
<keyword evidence="4" id="KW-1185">Reference proteome</keyword>
<organism evidence="3 4">
    <name type="scientific">Streptomyces formicae</name>
    <dbReference type="NCBI Taxonomy" id="1616117"/>
    <lineage>
        <taxon>Bacteria</taxon>
        <taxon>Bacillati</taxon>
        <taxon>Actinomycetota</taxon>
        <taxon>Actinomycetes</taxon>
        <taxon>Kitasatosporales</taxon>
        <taxon>Streptomycetaceae</taxon>
        <taxon>Streptomyces</taxon>
    </lineage>
</organism>
<keyword evidence="2" id="KW-1133">Transmembrane helix</keyword>
<dbReference type="InterPro" id="IPR046096">
    <property type="entry name" value="DUF6114"/>
</dbReference>
<feature type="transmembrane region" description="Helical" evidence="2">
    <location>
        <begin position="50"/>
        <end position="66"/>
    </location>
</feature>
<dbReference type="EMBL" id="CP071872">
    <property type="protein sequence ID" value="UNM14864.1"/>
    <property type="molecule type" value="Genomic_DNA"/>
</dbReference>
<sequence length="182" mass="18463">MPVLCFPYVNLGLGGVPLALTTSAGAGSLIIGVLLPVLGVTLWFHREVRVFAGVAAILLALVSFPVANLGGLLLGLFSGLVGGSLACAWEPPDRRCSCQGPRCLVGYRGHEGEVRAEDRDELRDELRGDDPGAEGPAEGAGEEGRGGARRGTSGRAGHTGHTGHTGHAGHAGHAGHPAGGAR</sequence>
<dbReference type="Proteomes" id="UP000828924">
    <property type="component" value="Chromosome"/>
</dbReference>
<keyword evidence="2" id="KW-0812">Transmembrane</keyword>
<evidence type="ECO:0000256" key="2">
    <source>
        <dbReference type="SAM" id="Phobius"/>
    </source>
</evidence>
<feature type="region of interest" description="Disordered" evidence="1">
    <location>
        <begin position="114"/>
        <end position="182"/>
    </location>
</feature>
<feature type="compositionally biased region" description="Basic and acidic residues" evidence="1">
    <location>
        <begin position="114"/>
        <end position="130"/>
    </location>
</feature>
<feature type="transmembrane region" description="Helical" evidence="2">
    <location>
        <begin position="20"/>
        <end position="43"/>
    </location>
</feature>
<evidence type="ECO:0008006" key="5">
    <source>
        <dbReference type="Google" id="ProtNLM"/>
    </source>
</evidence>
<protein>
    <recommendedName>
        <fullName evidence="5">Integral membrane protein</fullName>
    </recommendedName>
</protein>
<gene>
    <name evidence="3" type="ORF">J4032_28400</name>
</gene>
<proteinExistence type="predicted"/>
<keyword evidence="2" id="KW-0472">Membrane</keyword>
<name>A0ABY3WQE6_9ACTN</name>
<reference evidence="3 4" key="1">
    <citation type="submission" date="2021-03" db="EMBL/GenBank/DDBJ databases">
        <title>Complete genome of Streptomyces formicae strain 1H-GS9 (DSM 100524).</title>
        <authorList>
            <person name="Atanasov K.E."/>
            <person name="Altabella T."/>
            <person name="Ferrer A."/>
        </authorList>
    </citation>
    <scope>NUCLEOTIDE SEQUENCE [LARGE SCALE GENOMIC DNA]</scope>
    <source>
        <strain evidence="3 4">1H-GS9</strain>
    </source>
</reference>
<accession>A0ABY3WQE6</accession>